<dbReference type="SUPFAM" id="SSF48371">
    <property type="entry name" value="ARM repeat"/>
    <property type="match status" value="1"/>
</dbReference>
<keyword evidence="4" id="KW-1185">Reference proteome</keyword>
<dbReference type="InterPro" id="IPR024395">
    <property type="entry name" value="CLASP_N_dom"/>
</dbReference>
<dbReference type="GO" id="GO:0008017">
    <property type="term" value="F:microtubule binding"/>
    <property type="evidence" value="ECO:0007669"/>
    <property type="project" value="TreeGrafter"/>
</dbReference>
<evidence type="ECO:0000313" key="4">
    <source>
        <dbReference type="Proteomes" id="UP000481153"/>
    </source>
</evidence>
<dbReference type="Proteomes" id="UP000481153">
    <property type="component" value="Unassembled WGS sequence"/>
</dbReference>
<dbReference type="InterPro" id="IPR011989">
    <property type="entry name" value="ARM-like"/>
</dbReference>
<dbReference type="PANTHER" id="PTHR21567">
    <property type="entry name" value="CLASP"/>
    <property type="match status" value="1"/>
</dbReference>
<protein>
    <recommendedName>
        <fullName evidence="2">TOG domain-containing protein</fullName>
    </recommendedName>
</protein>
<dbReference type="AlphaFoldDB" id="A0A6G0WND5"/>
<reference evidence="3 4" key="1">
    <citation type="submission" date="2019-07" db="EMBL/GenBank/DDBJ databases">
        <title>Genomics analysis of Aphanomyces spp. identifies a new class of oomycete effector associated with host adaptation.</title>
        <authorList>
            <person name="Gaulin E."/>
        </authorList>
    </citation>
    <scope>NUCLEOTIDE SEQUENCE [LARGE SCALE GENOMIC DNA]</scope>
    <source>
        <strain evidence="3 4">ATCC 201684</strain>
    </source>
</reference>
<dbReference type="Gene3D" id="1.25.10.10">
    <property type="entry name" value="Leucine-rich Repeat Variant"/>
    <property type="match status" value="1"/>
</dbReference>
<accession>A0A6G0WND5</accession>
<evidence type="ECO:0000256" key="1">
    <source>
        <dbReference type="SAM" id="MobiDB-lite"/>
    </source>
</evidence>
<evidence type="ECO:0000259" key="2">
    <source>
        <dbReference type="SMART" id="SM01349"/>
    </source>
</evidence>
<proteinExistence type="predicted"/>
<feature type="domain" description="TOG" evidence="2">
    <location>
        <begin position="52"/>
        <end position="295"/>
    </location>
</feature>
<dbReference type="GO" id="GO:0005881">
    <property type="term" value="C:cytoplasmic microtubule"/>
    <property type="evidence" value="ECO:0007669"/>
    <property type="project" value="TreeGrafter"/>
</dbReference>
<dbReference type="EMBL" id="VJMJ01000172">
    <property type="protein sequence ID" value="KAF0728832.1"/>
    <property type="molecule type" value="Genomic_DNA"/>
</dbReference>
<dbReference type="InterPro" id="IPR016024">
    <property type="entry name" value="ARM-type_fold"/>
</dbReference>
<feature type="region of interest" description="Disordered" evidence="1">
    <location>
        <begin position="289"/>
        <end position="331"/>
    </location>
</feature>
<organism evidence="3 4">
    <name type="scientific">Aphanomyces euteiches</name>
    <dbReference type="NCBI Taxonomy" id="100861"/>
    <lineage>
        <taxon>Eukaryota</taxon>
        <taxon>Sar</taxon>
        <taxon>Stramenopiles</taxon>
        <taxon>Oomycota</taxon>
        <taxon>Saprolegniomycetes</taxon>
        <taxon>Saprolegniales</taxon>
        <taxon>Verrucalvaceae</taxon>
        <taxon>Aphanomyces</taxon>
    </lineage>
</organism>
<dbReference type="GO" id="GO:0000226">
    <property type="term" value="P:microtubule cytoskeleton organization"/>
    <property type="evidence" value="ECO:0007669"/>
    <property type="project" value="TreeGrafter"/>
</dbReference>
<evidence type="ECO:0000313" key="3">
    <source>
        <dbReference type="EMBL" id="KAF0728832.1"/>
    </source>
</evidence>
<sequence length="331" mass="36808">MKRRNPFSGNDALHKKVHMSIDKDENGEPEVSATKDPGAPDNEDDLTKVVVLLQDQLQEPTEKYAWDPSIANASWSDQYAAIQLFRETIKFHADYIQNDFPDLEPCLSNLVVPCAVHLRSAHARQSIYCIGELVQCLGDAMSSHLSIFLPILVTRAVNEKKFIREAAHDALSHTIASCNPITVLDILMTFSTDKNPQIVAAAGESIERVISQNRVEESNQSSPWQDHLDGWIDPLAKFLVCRVVSCKSATKRSFHRLRDLVGADTLTAIASRHLAGSNLVDVLALISSTRPNSSSGMKPASRPSVSSLRARMLRQQQQQQEQQKQKTTETD</sequence>
<gene>
    <name evidence="3" type="ORF">Ae201684_013402</name>
</gene>
<comment type="caution">
    <text evidence="3">The sequence shown here is derived from an EMBL/GenBank/DDBJ whole genome shotgun (WGS) entry which is preliminary data.</text>
</comment>
<dbReference type="SMART" id="SM01349">
    <property type="entry name" value="TOG"/>
    <property type="match status" value="1"/>
</dbReference>
<dbReference type="VEuPathDB" id="FungiDB:AeMF1_000478"/>
<feature type="region of interest" description="Disordered" evidence="1">
    <location>
        <begin position="1"/>
        <end position="43"/>
    </location>
</feature>
<name>A0A6G0WND5_9STRA</name>
<dbReference type="Pfam" id="PF12348">
    <property type="entry name" value="CLASP_N"/>
    <property type="match status" value="1"/>
</dbReference>
<dbReference type="InterPro" id="IPR034085">
    <property type="entry name" value="TOG"/>
</dbReference>